<feature type="compositionally biased region" description="Basic residues" evidence="5">
    <location>
        <begin position="90"/>
        <end position="104"/>
    </location>
</feature>
<keyword evidence="2 6" id="KW-0812">Transmembrane</keyword>
<keyword evidence="3 6" id="KW-1133">Transmembrane helix</keyword>
<feature type="transmembrane region" description="Helical" evidence="6">
    <location>
        <begin position="206"/>
        <end position="231"/>
    </location>
</feature>
<organism evidence="7 8">
    <name type="scientific">Sporidiobolus salmonicolor</name>
    <name type="common">Yeast-like fungus</name>
    <name type="synonym">Sporobolomyces salmonicolor</name>
    <dbReference type="NCBI Taxonomy" id="5005"/>
    <lineage>
        <taxon>Eukaryota</taxon>
        <taxon>Fungi</taxon>
        <taxon>Dikarya</taxon>
        <taxon>Basidiomycota</taxon>
        <taxon>Pucciniomycotina</taxon>
        <taxon>Microbotryomycetes</taxon>
        <taxon>Sporidiobolales</taxon>
        <taxon>Sporidiobolaceae</taxon>
        <taxon>Sporobolomyces</taxon>
    </lineage>
</organism>
<feature type="non-terminal residue" evidence="7">
    <location>
        <position position="1"/>
    </location>
</feature>
<evidence type="ECO:0000256" key="5">
    <source>
        <dbReference type="SAM" id="MobiDB-lite"/>
    </source>
</evidence>
<sequence length="299" mass="32244">MSGFFTLAAGACVGVESFTAGKLISVVLRCALCSSARLLAPSLTSSPDLQHRRRRSGLPNRLEALPSHLRPDQPPLLFLPPRLLLPPPRRLPRPPLGRRLRRLRPPSQSPHPLRSARVHDALLWLGRALEYPAAVADGRPARLGRGRDVRAAKGEGAVGEPPHQRLHYLRSSRSLSLSPPDDSALVLSSSCPTHLQIAFWQVSDALYLRAMLLTSPLAVTLGLSLTIPLAMLGDLYRSAPVSLASLIGGALVLGSFVANGVLDLKEAEKETVDKAVAAAVGERERLLEEGGSRRTSEER</sequence>
<evidence type="ECO:0000256" key="6">
    <source>
        <dbReference type="SAM" id="Phobius"/>
    </source>
</evidence>
<accession>A0A0D6EKW9</accession>
<evidence type="ECO:0000256" key="3">
    <source>
        <dbReference type="ARBA" id="ARBA00022989"/>
    </source>
</evidence>
<dbReference type="PANTHER" id="PTHR23051:SF0">
    <property type="entry name" value="SOLUTE CARRIER FAMILY 35 MEMBER F5"/>
    <property type="match status" value="1"/>
</dbReference>
<evidence type="ECO:0000256" key="2">
    <source>
        <dbReference type="ARBA" id="ARBA00022692"/>
    </source>
</evidence>
<gene>
    <name evidence="7" type="primary">SPOSA6832_02016</name>
</gene>
<evidence type="ECO:0000256" key="1">
    <source>
        <dbReference type="ARBA" id="ARBA00004141"/>
    </source>
</evidence>
<evidence type="ECO:0000256" key="4">
    <source>
        <dbReference type="ARBA" id="ARBA00023136"/>
    </source>
</evidence>
<name>A0A0D6EKW9_SPOSA</name>
<feature type="transmembrane region" description="Helical" evidence="6">
    <location>
        <begin position="243"/>
        <end position="262"/>
    </location>
</feature>
<dbReference type="EMBL" id="CENE01000006">
    <property type="protein sequence ID" value="CEQ40388.1"/>
    <property type="molecule type" value="Genomic_DNA"/>
</dbReference>
<comment type="subcellular location">
    <subcellularLocation>
        <location evidence="1">Membrane</location>
        <topology evidence="1">Multi-pass membrane protein</topology>
    </subcellularLocation>
</comment>
<proteinExistence type="predicted"/>
<evidence type="ECO:0000313" key="8">
    <source>
        <dbReference type="Proteomes" id="UP000243876"/>
    </source>
</evidence>
<feature type="region of interest" description="Disordered" evidence="5">
    <location>
        <begin position="88"/>
        <end position="113"/>
    </location>
</feature>
<dbReference type="PANTHER" id="PTHR23051">
    <property type="entry name" value="SOLUTE CARRIER FAMILY 35, MEMBER F5"/>
    <property type="match status" value="1"/>
</dbReference>
<dbReference type="OrthoDB" id="1436450at2759"/>
<keyword evidence="8" id="KW-1185">Reference proteome</keyword>
<keyword evidence="4 6" id="KW-0472">Membrane</keyword>
<dbReference type="Proteomes" id="UP000243876">
    <property type="component" value="Unassembled WGS sequence"/>
</dbReference>
<evidence type="ECO:0000313" key="7">
    <source>
        <dbReference type="EMBL" id="CEQ40388.1"/>
    </source>
</evidence>
<dbReference type="GO" id="GO:0000329">
    <property type="term" value="C:fungal-type vacuole membrane"/>
    <property type="evidence" value="ECO:0007669"/>
    <property type="project" value="TreeGrafter"/>
</dbReference>
<dbReference type="AlphaFoldDB" id="A0A0D6EKW9"/>
<reference evidence="8" key="1">
    <citation type="submission" date="2015-02" db="EMBL/GenBank/DDBJ databases">
        <authorList>
            <person name="Gon?alves P."/>
        </authorList>
    </citation>
    <scope>NUCLEOTIDE SEQUENCE [LARGE SCALE GENOMIC DNA]</scope>
</reference>
<protein>
    <submittedName>
        <fullName evidence="7">SPOSA6832_02016-mRNA-1:cds</fullName>
    </submittedName>
</protein>